<evidence type="ECO:0008006" key="4">
    <source>
        <dbReference type="Google" id="ProtNLM"/>
    </source>
</evidence>
<dbReference type="EMBL" id="JAUPBM010000115">
    <property type="protein sequence ID" value="MDO7020909.1"/>
    <property type="molecule type" value="Genomic_DNA"/>
</dbReference>
<organism evidence="2 3">
    <name type="scientific">Brachyspira innocens</name>
    <dbReference type="NCBI Taxonomy" id="13264"/>
    <lineage>
        <taxon>Bacteria</taxon>
        <taxon>Pseudomonadati</taxon>
        <taxon>Spirochaetota</taxon>
        <taxon>Spirochaetia</taxon>
        <taxon>Brachyspirales</taxon>
        <taxon>Brachyspiraceae</taxon>
        <taxon>Brachyspira</taxon>
    </lineage>
</organism>
<proteinExistence type="predicted"/>
<dbReference type="PROSITE" id="PS51257">
    <property type="entry name" value="PROKAR_LIPOPROTEIN"/>
    <property type="match status" value="1"/>
</dbReference>
<protein>
    <recommendedName>
        <fullName evidence="4">Lipoprotein</fullName>
    </recommendedName>
</protein>
<keyword evidence="3" id="KW-1185">Reference proteome</keyword>
<evidence type="ECO:0000256" key="1">
    <source>
        <dbReference type="SAM" id="SignalP"/>
    </source>
</evidence>
<evidence type="ECO:0000313" key="2">
    <source>
        <dbReference type="EMBL" id="MDO7020909.1"/>
    </source>
</evidence>
<name>A0ABT8YYH1_9SPIR</name>
<comment type="caution">
    <text evidence="2">The sequence shown here is derived from an EMBL/GenBank/DDBJ whole genome shotgun (WGS) entry which is preliminary data.</text>
</comment>
<reference evidence="2" key="1">
    <citation type="submission" date="2023-07" db="EMBL/GenBank/DDBJ databases">
        <title>Mucosal microbiota of week-old chicken and adult hens.</title>
        <authorList>
            <person name="Volf J."/>
            <person name="Karasova D."/>
            <person name="Crhanova M."/>
            <person name="Faldynova M."/>
            <person name="Prikrylova H."/>
            <person name="Zeman M."/>
            <person name="Babak V."/>
            <person name="Rajova J."/>
            <person name="Rychlik I."/>
        </authorList>
    </citation>
    <scope>NUCLEOTIDE SEQUENCE</scope>
    <source>
        <strain evidence="2">ET902</strain>
    </source>
</reference>
<dbReference type="RefSeq" id="WP_304392363.1">
    <property type="nucleotide sequence ID" value="NZ_JAUPBM010000115.1"/>
</dbReference>
<keyword evidence="1" id="KW-0732">Signal</keyword>
<feature type="chain" id="PRO_5045841902" description="Lipoprotein" evidence="1">
    <location>
        <begin position="24"/>
        <end position="131"/>
    </location>
</feature>
<feature type="signal peptide" evidence="1">
    <location>
        <begin position="1"/>
        <end position="23"/>
    </location>
</feature>
<accession>A0ABT8YYH1</accession>
<gene>
    <name evidence="2" type="ORF">Q5M86_09000</name>
</gene>
<sequence>MKKVSILLISVLFALAISCSNKATNPGNTEDSTQNGITLAERAGTYSGDMNNMQLVIVLNDKAQVTSIKINGSESLDSSNNPLSIKEGADYTGTTIAPFDATVNMSDYKSTATVSIEFKSQTDKTAGATEK</sequence>
<evidence type="ECO:0000313" key="3">
    <source>
        <dbReference type="Proteomes" id="UP001175147"/>
    </source>
</evidence>
<dbReference type="Proteomes" id="UP001175147">
    <property type="component" value="Unassembled WGS sequence"/>
</dbReference>